<dbReference type="InterPro" id="IPR003593">
    <property type="entry name" value="AAA+_ATPase"/>
</dbReference>
<evidence type="ECO:0000256" key="5">
    <source>
        <dbReference type="ARBA" id="ARBA00023251"/>
    </source>
</evidence>
<proteinExistence type="predicted"/>
<keyword evidence="9" id="KW-1185">Reference proteome</keyword>
<evidence type="ECO:0000256" key="3">
    <source>
        <dbReference type="ARBA" id="ARBA00022741"/>
    </source>
</evidence>
<evidence type="ECO:0000256" key="4">
    <source>
        <dbReference type="ARBA" id="ARBA00022840"/>
    </source>
</evidence>
<evidence type="ECO:0000259" key="7">
    <source>
        <dbReference type="PROSITE" id="PS50893"/>
    </source>
</evidence>
<dbReference type="Gene3D" id="3.40.50.300">
    <property type="entry name" value="P-loop containing nucleotide triphosphate hydrolases"/>
    <property type="match status" value="1"/>
</dbReference>
<dbReference type="SMART" id="SM00382">
    <property type="entry name" value="AAA"/>
    <property type="match status" value="1"/>
</dbReference>
<dbReference type="InterPro" id="IPR003439">
    <property type="entry name" value="ABC_transporter-like_ATP-bd"/>
</dbReference>
<feature type="compositionally biased region" description="Low complexity" evidence="6">
    <location>
        <begin position="129"/>
        <end position="146"/>
    </location>
</feature>
<dbReference type="PROSITE" id="PS50893">
    <property type="entry name" value="ABC_TRANSPORTER_2"/>
    <property type="match status" value="1"/>
</dbReference>
<evidence type="ECO:0000256" key="2">
    <source>
        <dbReference type="ARBA" id="ARBA00022448"/>
    </source>
</evidence>
<keyword evidence="5" id="KW-0046">Antibiotic resistance</keyword>
<keyword evidence="4 8" id="KW-0067">ATP-binding</keyword>
<organism evidence="8 9">
    <name type="scientific">Streptosporangium oxazolinicum</name>
    <dbReference type="NCBI Taxonomy" id="909287"/>
    <lineage>
        <taxon>Bacteria</taxon>
        <taxon>Bacillati</taxon>
        <taxon>Actinomycetota</taxon>
        <taxon>Actinomycetes</taxon>
        <taxon>Streptosporangiales</taxon>
        <taxon>Streptosporangiaceae</taxon>
        <taxon>Streptosporangium</taxon>
    </lineage>
</organism>
<dbReference type="InterPro" id="IPR050763">
    <property type="entry name" value="ABC_transporter_ATP-binding"/>
</dbReference>
<dbReference type="InterPro" id="IPR017871">
    <property type="entry name" value="ABC_transporter-like_CS"/>
</dbReference>
<evidence type="ECO:0000256" key="1">
    <source>
        <dbReference type="ARBA" id="ARBA00004202"/>
    </source>
</evidence>
<evidence type="ECO:0000313" key="8">
    <source>
        <dbReference type="EMBL" id="GAA4193851.1"/>
    </source>
</evidence>
<dbReference type="PANTHER" id="PTHR42711">
    <property type="entry name" value="ABC TRANSPORTER ATP-BINDING PROTEIN"/>
    <property type="match status" value="1"/>
</dbReference>
<feature type="region of interest" description="Disordered" evidence="6">
    <location>
        <begin position="358"/>
        <end position="394"/>
    </location>
</feature>
<dbReference type="GO" id="GO:0005524">
    <property type="term" value="F:ATP binding"/>
    <property type="evidence" value="ECO:0007669"/>
    <property type="project" value="UniProtKB-KW"/>
</dbReference>
<dbReference type="EMBL" id="BAABAQ010000006">
    <property type="protein sequence ID" value="GAA4193851.1"/>
    <property type="molecule type" value="Genomic_DNA"/>
</dbReference>
<feature type="domain" description="ABC transporter" evidence="7">
    <location>
        <begin position="24"/>
        <end position="275"/>
    </location>
</feature>
<feature type="region of interest" description="Disordered" evidence="6">
    <location>
        <begin position="128"/>
        <end position="154"/>
    </location>
</feature>
<evidence type="ECO:0000313" key="9">
    <source>
        <dbReference type="Proteomes" id="UP001501251"/>
    </source>
</evidence>
<dbReference type="PROSITE" id="PS00211">
    <property type="entry name" value="ABC_TRANSPORTER_1"/>
    <property type="match status" value="1"/>
</dbReference>
<reference evidence="9" key="1">
    <citation type="journal article" date="2019" name="Int. J. Syst. Evol. Microbiol.">
        <title>The Global Catalogue of Microorganisms (GCM) 10K type strain sequencing project: providing services to taxonomists for standard genome sequencing and annotation.</title>
        <authorList>
            <consortium name="The Broad Institute Genomics Platform"/>
            <consortium name="The Broad Institute Genome Sequencing Center for Infectious Disease"/>
            <person name="Wu L."/>
            <person name="Ma J."/>
        </authorList>
    </citation>
    <scope>NUCLEOTIDE SEQUENCE [LARGE SCALE GENOMIC DNA]</scope>
    <source>
        <strain evidence="9">JCM 17388</strain>
    </source>
</reference>
<dbReference type="PANTHER" id="PTHR42711:SF16">
    <property type="entry name" value="ABC TRANSPORTER ATP-BINDING PROTEIN"/>
    <property type="match status" value="1"/>
</dbReference>
<keyword evidence="3" id="KW-0547">Nucleotide-binding</keyword>
<feature type="compositionally biased region" description="Gly residues" evidence="6">
    <location>
        <begin position="367"/>
        <end position="382"/>
    </location>
</feature>
<protein>
    <submittedName>
        <fullName evidence="8">ABC transporter ATP-binding protein</fullName>
    </submittedName>
</protein>
<sequence length="394" mass="41314">MVAMRTPQVTDPPGAATAGLGNVIEVGGLRQSYGDFEAVRGVSFAVPRGELFALLGTNGAGKTTTVEVLEGFRAPTGGSVRVLGLDPFRQRRRLRPRVGIMLQEGGFLGDLTVAETVGLWEGLSRDAGRPGTSAAPAAPSGAFPLLGRHRGTDPRTTDALEAAGLGRKARTRVRQLSGGQRRRLDLALAVISRPEVLFLDEPTTGMDPEARRATWKVIEDLRAGGTTVLLTTHYLEEAERLANRLAIMHEGRIHLQGTVEEVVAGSGDRISFRLPGISWAFGELPSLDGVAPILTYGGDTGNTGGTGVAYTLNGGRAEARAHAAVRRLLEWADERGETLERLAVRRGTLEDAFMRVAGEAPLDGPPDGEGTGAGGALRGAGDGPVAAGPAREGE</sequence>
<feature type="compositionally biased region" description="Low complexity" evidence="6">
    <location>
        <begin position="383"/>
        <end position="394"/>
    </location>
</feature>
<dbReference type="Pfam" id="PF00005">
    <property type="entry name" value="ABC_tran"/>
    <property type="match status" value="1"/>
</dbReference>
<accession>A0ABP8AYT7</accession>
<dbReference type="CDD" id="cd03230">
    <property type="entry name" value="ABC_DR_subfamily_A"/>
    <property type="match status" value="1"/>
</dbReference>
<dbReference type="SUPFAM" id="SSF52540">
    <property type="entry name" value="P-loop containing nucleoside triphosphate hydrolases"/>
    <property type="match status" value="1"/>
</dbReference>
<dbReference type="Proteomes" id="UP001501251">
    <property type="component" value="Unassembled WGS sequence"/>
</dbReference>
<evidence type="ECO:0000256" key="6">
    <source>
        <dbReference type="SAM" id="MobiDB-lite"/>
    </source>
</evidence>
<name>A0ABP8AYT7_9ACTN</name>
<dbReference type="InterPro" id="IPR027417">
    <property type="entry name" value="P-loop_NTPase"/>
</dbReference>
<gene>
    <name evidence="8" type="ORF">GCM10022252_37440</name>
</gene>
<comment type="subcellular location">
    <subcellularLocation>
        <location evidence="1">Cell membrane</location>
        <topology evidence="1">Peripheral membrane protein</topology>
    </subcellularLocation>
</comment>
<comment type="caution">
    <text evidence="8">The sequence shown here is derived from an EMBL/GenBank/DDBJ whole genome shotgun (WGS) entry which is preliminary data.</text>
</comment>
<keyword evidence="2" id="KW-0813">Transport</keyword>